<dbReference type="EMBL" id="WHOB01000089">
    <property type="protein sequence ID" value="NOU83126.1"/>
    <property type="molecule type" value="Genomic_DNA"/>
</dbReference>
<name>A0ABX1YQF2_9BACL</name>
<gene>
    <name evidence="2" type="ORF">GC101_30135</name>
</gene>
<dbReference type="InterPro" id="IPR024760">
    <property type="entry name" value="HTH_dom_conjug_TS-like"/>
</dbReference>
<comment type="caution">
    <text evidence="2">The sequence shown here is derived from an EMBL/GenBank/DDBJ whole genome shotgun (WGS) entry which is preliminary data.</text>
</comment>
<organism evidence="2 3">
    <name type="scientific">Paenibacillus phytohabitans</name>
    <dbReference type="NCBI Taxonomy" id="2654978"/>
    <lineage>
        <taxon>Bacteria</taxon>
        <taxon>Bacillati</taxon>
        <taxon>Bacillota</taxon>
        <taxon>Bacilli</taxon>
        <taxon>Bacillales</taxon>
        <taxon>Paenibacillaceae</taxon>
        <taxon>Paenibacillus</taxon>
    </lineage>
</organism>
<protein>
    <recommendedName>
        <fullName evidence="1">Helix-turn-helix conjugative transposon-like domain-containing protein</fullName>
    </recommendedName>
</protein>
<sequence>MKSNREDPLLNMVAQAQAGDLEALHQIIIRFKPVIQKVSLTASINEQDDLEQDLTEMLIKKILNYPLNSAPDYSSFCNRLYKAAN</sequence>
<proteinExistence type="predicted"/>
<keyword evidence="3" id="KW-1185">Reference proteome</keyword>
<feature type="domain" description="Helix-turn-helix conjugative transposon-like" evidence="1">
    <location>
        <begin position="12"/>
        <end position="65"/>
    </location>
</feature>
<evidence type="ECO:0000313" key="2">
    <source>
        <dbReference type="EMBL" id="NOU83126.1"/>
    </source>
</evidence>
<reference evidence="2 3" key="1">
    <citation type="submission" date="2019-10" db="EMBL/GenBank/DDBJ databases">
        <title>Description of Paenibacillus terricola sp. nov.</title>
        <authorList>
            <person name="Carlier A."/>
            <person name="Qi S."/>
        </authorList>
    </citation>
    <scope>NUCLEOTIDE SEQUENCE [LARGE SCALE GENOMIC DNA]</scope>
    <source>
        <strain evidence="2 3">LMG 31459</strain>
    </source>
</reference>
<dbReference type="Proteomes" id="UP000596857">
    <property type="component" value="Unassembled WGS sequence"/>
</dbReference>
<evidence type="ECO:0000313" key="3">
    <source>
        <dbReference type="Proteomes" id="UP000596857"/>
    </source>
</evidence>
<evidence type="ECO:0000259" key="1">
    <source>
        <dbReference type="Pfam" id="PF12645"/>
    </source>
</evidence>
<accession>A0ABX1YQF2</accession>
<dbReference type="Pfam" id="PF12645">
    <property type="entry name" value="HTH_16"/>
    <property type="match status" value="1"/>
</dbReference>